<proteinExistence type="predicted"/>
<protein>
    <submittedName>
        <fullName evidence="3">Uncharacterized protein</fullName>
    </submittedName>
</protein>
<name>K0TFF2_THAOC</name>
<evidence type="ECO:0000313" key="4">
    <source>
        <dbReference type="Proteomes" id="UP000266841"/>
    </source>
</evidence>
<sequence>DLDAASAGRADELAHGGRLPVQVRSGDQAGDDHLGANREHVSKSKVRLDRPQFLSSLALDWGTGDGDGGRRRAKILGRCSVGSGRPAVWRAARRGAASLAGLLRRRRATAPRTEARRRRLMDRRHGRSTLFAPVDATARRTEGRTEGRTSVSAMMIFSSSVDSEDERLRRGQRARRRRLMDRRHGRSTLFAPVDATARRTEGRTSVSAKTFAAGQVGTRATRDKSARGPRNRGQWFLPLSVALVFAIVVIAPGEHDGEGRRRRCGGVYDKTA</sequence>
<accession>K0TFF2</accession>
<evidence type="ECO:0000313" key="3">
    <source>
        <dbReference type="EMBL" id="EJK72291.1"/>
    </source>
</evidence>
<keyword evidence="2" id="KW-1133">Transmembrane helix</keyword>
<evidence type="ECO:0000256" key="2">
    <source>
        <dbReference type="SAM" id="Phobius"/>
    </source>
</evidence>
<dbReference type="EMBL" id="AGNL01006066">
    <property type="protein sequence ID" value="EJK72291.1"/>
    <property type="molecule type" value="Genomic_DNA"/>
</dbReference>
<comment type="caution">
    <text evidence="3">The sequence shown here is derived from an EMBL/GenBank/DDBJ whole genome shotgun (WGS) entry which is preliminary data.</text>
</comment>
<feature type="transmembrane region" description="Helical" evidence="2">
    <location>
        <begin position="235"/>
        <end position="253"/>
    </location>
</feature>
<keyword evidence="4" id="KW-1185">Reference proteome</keyword>
<keyword evidence="2" id="KW-0472">Membrane</keyword>
<dbReference type="AlphaFoldDB" id="K0TFF2"/>
<evidence type="ECO:0000256" key="1">
    <source>
        <dbReference type="SAM" id="MobiDB-lite"/>
    </source>
</evidence>
<dbReference type="eggNOG" id="ENOG502SERJ">
    <property type="taxonomic scope" value="Eukaryota"/>
</dbReference>
<feature type="compositionally biased region" description="Basic and acidic residues" evidence="1">
    <location>
        <begin position="30"/>
        <end position="43"/>
    </location>
</feature>
<reference evidence="3 4" key="1">
    <citation type="journal article" date="2012" name="Genome Biol.">
        <title>Genome and low-iron response of an oceanic diatom adapted to chronic iron limitation.</title>
        <authorList>
            <person name="Lommer M."/>
            <person name="Specht M."/>
            <person name="Roy A.S."/>
            <person name="Kraemer L."/>
            <person name="Andreson R."/>
            <person name="Gutowska M.A."/>
            <person name="Wolf J."/>
            <person name="Bergner S.V."/>
            <person name="Schilhabel M.B."/>
            <person name="Klostermeier U.C."/>
            <person name="Beiko R.G."/>
            <person name="Rosenstiel P."/>
            <person name="Hippler M."/>
            <person name="Laroche J."/>
        </authorList>
    </citation>
    <scope>NUCLEOTIDE SEQUENCE [LARGE SCALE GENOMIC DNA]</scope>
    <source>
        <strain evidence="3 4">CCMP1005</strain>
    </source>
</reference>
<organism evidence="3 4">
    <name type="scientific">Thalassiosira oceanica</name>
    <name type="common">Marine diatom</name>
    <dbReference type="NCBI Taxonomy" id="159749"/>
    <lineage>
        <taxon>Eukaryota</taxon>
        <taxon>Sar</taxon>
        <taxon>Stramenopiles</taxon>
        <taxon>Ochrophyta</taxon>
        <taxon>Bacillariophyta</taxon>
        <taxon>Coscinodiscophyceae</taxon>
        <taxon>Thalassiosirophycidae</taxon>
        <taxon>Thalassiosirales</taxon>
        <taxon>Thalassiosiraceae</taxon>
        <taxon>Thalassiosira</taxon>
    </lineage>
</organism>
<feature type="region of interest" description="Disordered" evidence="1">
    <location>
        <begin position="22"/>
        <end position="43"/>
    </location>
</feature>
<dbReference type="Proteomes" id="UP000266841">
    <property type="component" value="Unassembled WGS sequence"/>
</dbReference>
<keyword evidence="2" id="KW-0812">Transmembrane</keyword>
<gene>
    <name evidence="3" type="ORF">THAOC_06187</name>
</gene>
<feature type="non-terminal residue" evidence="3">
    <location>
        <position position="1"/>
    </location>
</feature>